<name>A0A7V4WV83_CALAY</name>
<dbReference type="AlphaFoldDB" id="A0A7V4WV83"/>
<accession>A0A7V4WV83</accession>
<comment type="caution">
    <text evidence="1">The sequence shown here is derived from an EMBL/GenBank/DDBJ whole genome shotgun (WGS) entry which is preliminary data.</text>
</comment>
<evidence type="ECO:0000313" key="1">
    <source>
        <dbReference type="EMBL" id="HGY55066.1"/>
    </source>
</evidence>
<sequence>MSNYTVIISDIEASRKMQAYERHEWQLFLKSAIVQVNETFAEEIEAPFMITKGDEFQGVLKHIRDVNRVMMKFERLVFPLHLRYGVGYGSIQKMGANIPIEMDGPAFHRANAALQFAKKKKTTVAVNTGSEPFDLTVNMIYRLIYAIKKRWSRINYDRYWKYKDLGTYERVAKEEGVSTQAVWDSLNHSNAIDVIQAEQTLAQIMSHMETNPLFAADDK</sequence>
<dbReference type="EMBL" id="DRQG01000046">
    <property type="protein sequence ID" value="HGY55066.1"/>
    <property type="molecule type" value="Genomic_DNA"/>
</dbReference>
<protein>
    <recommendedName>
        <fullName evidence="2">SatD family (SatD)</fullName>
    </recommendedName>
</protein>
<organism evidence="1">
    <name type="scientific">Caldithrix abyssi</name>
    <dbReference type="NCBI Taxonomy" id="187145"/>
    <lineage>
        <taxon>Bacteria</taxon>
        <taxon>Pseudomonadati</taxon>
        <taxon>Calditrichota</taxon>
        <taxon>Calditrichia</taxon>
        <taxon>Calditrichales</taxon>
        <taxon>Calditrichaceae</taxon>
        <taxon>Caldithrix</taxon>
    </lineage>
</organism>
<gene>
    <name evidence="1" type="ORF">ENK44_05150</name>
</gene>
<proteinExistence type="predicted"/>
<evidence type="ECO:0008006" key="2">
    <source>
        <dbReference type="Google" id="ProtNLM"/>
    </source>
</evidence>
<dbReference type="Proteomes" id="UP000885779">
    <property type="component" value="Unassembled WGS sequence"/>
</dbReference>
<dbReference type="Pfam" id="PF16264">
    <property type="entry name" value="SatD"/>
    <property type="match status" value="1"/>
</dbReference>
<reference evidence="1" key="1">
    <citation type="journal article" date="2020" name="mSystems">
        <title>Genome- and Community-Level Interaction Insights into Carbon Utilization and Element Cycling Functions of Hydrothermarchaeota in Hydrothermal Sediment.</title>
        <authorList>
            <person name="Zhou Z."/>
            <person name="Liu Y."/>
            <person name="Xu W."/>
            <person name="Pan J."/>
            <person name="Luo Z.H."/>
            <person name="Li M."/>
        </authorList>
    </citation>
    <scope>NUCLEOTIDE SEQUENCE [LARGE SCALE GENOMIC DNA]</scope>
    <source>
        <strain evidence="1">HyVt-577</strain>
    </source>
</reference>
<dbReference type="InterPro" id="IPR032580">
    <property type="entry name" value="SatD"/>
</dbReference>